<dbReference type="InterPro" id="IPR029035">
    <property type="entry name" value="DHS-like_NAD/FAD-binding_dom"/>
</dbReference>
<dbReference type="PROSITE" id="PS50305">
    <property type="entry name" value="SIRTUIN"/>
    <property type="match status" value="1"/>
</dbReference>
<dbReference type="InterPro" id="IPR013083">
    <property type="entry name" value="Znf_RING/FYVE/PHD"/>
</dbReference>
<sequence length="558" mass="62384">MRIRLPLRHDASLIRYKMRRVLVAPGIELHFSVRPQQPTVHTDSPLVLKMPKQRNSTVRHSGPSLSPYRRPSIQARTTDDAEFSEQLTALQQLASKLAAKRRIVIISGAGTSTNAGIPCFKSLSRTKMASRNVFDLSAYSSLESANLLHESELQILESASRNEPQPFELFMEQLAQSGRLHRHYTQNIDCRTSKLPALSQRTINLHGRLDRLRCHVYSQHTVSVQQQSLRELLGARCPVCDEKNEERSREGKRLHSVGFLRPDVLLYNESDGADPQIMKAFEEDLRGNIDAVIIVGTTLHIPLLEDFTTKVCRRMKPSTGKTHLPRTEGMVLWISTEKPKVRAKLRDLIDSKFLQDCDEFAVQISPWLDNLKDISSSVMASTEPDVGIERELQSPRSSTFDPPKPIRSIVDLTVDQEHCCLCPNVLGEGGDLESRAFVFNDCGCVLCGECVGNDSSIELTCPKCDHFGSLYSHPQIVRQDFGLMCPICFESAGTDTAIERVCTPCGHAFCRACITAYLENGQNDTSSKCPTCKAKIPRDVGHFGCLQTVQRGLDIVEN</sequence>
<evidence type="ECO:0000313" key="12">
    <source>
        <dbReference type="Proteomes" id="UP000799302"/>
    </source>
</evidence>
<reference evidence="11" key="1">
    <citation type="journal article" date="2020" name="Stud. Mycol.">
        <title>101 Dothideomycetes genomes: a test case for predicting lifestyles and emergence of pathogens.</title>
        <authorList>
            <person name="Haridas S."/>
            <person name="Albert R."/>
            <person name="Binder M."/>
            <person name="Bloem J."/>
            <person name="Labutti K."/>
            <person name="Salamov A."/>
            <person name="Andreopoulos B."/>
            <person name="Baker S."/>
            <person name="Barry K."/>
            <person name="Bills G."/>
            <person name="Bluhm B."/>
            <person name="Cannon C."/>
            <person name="Castanera R."/>
            <person name="Culley D."/>
            <person name="Daum C."/>
            <person name="Ezra D."/>
            <person name="Gonzalez J."/>
            <person name="Henrissat B."/>
            <person name="Kuo A."/>
            <person name="Liang C."/>
            <person name="Lipzen A."/>
            <person name="Lutzoni F."/>
            <person name="Magnuson J."/>
            <person name="Mondo S."/>
            <person name="Nolan M."/>
            <person name="Ohm R."/>
            <person name="Pangilinan J."/>
            <person name="Park H.-J."/>
            <person name="Ramirez L."/>
            <person name="Alfaro M."/>
            <person name="Sun H."/>
            <person name="Tritt A."/>
            <person name="Yoshinaga Y."/>
            <person name="Zwiers L.-H."/>
            <person name="Turgeon B."/>
            <person name="Goodwin S."/>
            <person name="Spatafora J."/>
            <person name="Crous P."/>
            <person name="Grigoriev I."/>
        </authorList>
    </citation>
    <scope>NUCLEOTIDE SEQUENCE</scope>
    <source>
        <strain evidence="11">CBS 115976</strain>
    </source>
</reference>
<dbReference type="InterPro" id="IPR050134">
    <property type="entry name" value="NAD-dep_sirtuin_deacylases"/>
</dbReference>
<dbReference type="GO" id="GO:0070403">
    <property type="term" value="F:NAD+ binding"/>
    <property type="evidence" value="ECO:0007669"/>
    <property type="project" value="InterPro"/>
</dbReference>
<dbReference type="InterPro" id="IPR017907">
    <property type="entry name" value="Znf_RING_CS"/>
</dbReference>
<comment type="similarity">
    <text evidence="1">Belongs to the sirtuin family. Class I subfamily.</text>
</comment>
<keyword evidence="3" id="KW-0479">Metal-binding</keyword>
<evidence type="ECO:0000256" key="4">
    <source>
        <dbReference type="ARBA" id="ARBA00022771"/>
    </source>
</evidence>
<dbReference type="OrthoDB" id="2919105at2759"/>
<evidence type="ECO:0000259" key="10">
    <source>
        <dbReference type="PROSITE" id="PS50305"/>
    </source>
</evidence>
<feature type="domain" description="RING-type" evidence="9">
    <location>
        <begin position="419"/>
        <end position="465"/>
    </location>
</feature>
<protein>
    <submittedName>
        <fullName evidence="11">DHS-like NAD/FAD-binding domain-containing protein</fullName>
    </submittedName>
</protein>
<dbReference type="Proteomes" id="UP000799302">
    <property type="component" value="Unassembled WGS sequence"/>
</dbReference>
<dbReference type="InterPro" id="IPR003000">
    <property type="entry name" value="Sirtuin"/>
</dbReference>
<dbReference type="Gene3D" id="3.40.50.1220">
    <property type="entry name" value="TPP-binding domain"/>
    <property type="match status" value="1"/>
</dbReference>
<dbReference type="Pfam" id="PF02146">
    <property type="entry name" value="SIR2"/>
    <property type="match status" value="1"/>
</dbReference>
<dbReference type="Gene3D" id="3.30.40.10">
    <property type="entry name" value="Zinc/RING finger domain, C3HC4 (zinc finger)"/>
    <property type="match status" value="1"/>
</dbReference>
<keyword evidence="6" id="KW-0520">NAD</keyword>
<dbReference type="GO" id="GO:0031934">
    <property type="term" value="C:mating-type region heterochromatin"/>
    <property type="evidence" value="ECO:0007669"/>
    <property type="project" value="TreeGrafter"/>
</dbReference>
<evidence type="ECO:0000256" key="5">
    <source>
        <dbReference type="ARBA" id="ARBA00022833"/>
    </source>
</evidence>
<keyword evidence="12" id="KW-1185">Reference proteome</keyword>
<dbReference type="PANTHER" id="PTHR11085">
    <property type="entry name" value="NAD-DEPENDENT PROTEIN DEACYLASE SIRTUIN-5, MITOCHONDRIAL-RELATED"/>
    <property type="match status" value="1"/>
</dbReference>
<dbReference type="PROSITE" id="PS50089">
    <property type="entry name" value="ZF_RING_2"/>
    <property type="match status" value="2"/>
</dbReference>
<dbReference type="EMBL" id="MU004231">
    <property type="protein sequence ID" value="KAF2672906.1"/>
    <property type="molecule type" value="Genomic_DNA"/>
</dbReference>
<dbReference type="GO" id="GO:0017136">
    <property type="term" value="F:histone deacetylase activity, NAD-dependent"/>
    <property type="evidence" value="ECO:0007669"/>
    <property type="project" value="TreeGrafter"/>
</dbReference>
<dbReference type="GO" id="GO:0000122">
    <property type="term" value="P:negative regulation of transcription by RNA polymerase II"/>
    <property type="evidence" value="ECO:0007669"/>
    <property type="project" value="TreeGrafter"/>
</dbReference>
<proteinExistence type="inferred from homology"/>
<evidence type="ECO:0000259" key="9">
    <source>
        <dbReference type="PROSITE" id="PS50089"/>
    </source>
</evidence>
<keyword evidence="5" id="KW-0862">Zinc</keyword>
<evidence type="ECO:0000256" key="2">
    <source>
        <dbReference type="ARBA" id="ARBA00022679"/>
    </source>
</evidence>
<comment type="caution">
    <text evidence="8">Lacks conserved residue(s) required for the propagation of feature annotation.</text>
</comment>
<organism evidence="11 12">
    <name type="scientific">Microthyrium microscopicum</name>
    <dbReference type="NCBI Taxonomy" id="703497"/>
    <lineage>
        <taxon>Eukaryota</taxon>
        <taxon>Fungi</taxon>
        <taxon>Dikarya</taxon>
        <taxon>Ascomycota</taxon>
        <taxon>Pezizomycotina</taxon>
        <taxon>Dothideomycetes</taxon>
        <taxon>Dothideomycetes incertae sedis</taxon>
        <taxon>Microthyriales</taxon>
        <taxon>Microthyriaceae</taxon>
        <taxon>Microthyrium</taxon>
    </lineage>
</organism>
<dbReference type="GO" id="GO:0008270">
    <property type="term" value="F:zinc ion binding"/>
    <property type="evidence" value="ECO:0007669"/>
    <property type="project" value="UniProtKB-KW"/>
</dbReference>
<dbReference type="GO" id="GO:0031508">
    <property type="term" value="P:pericentric heterochromatin formation"/>
    <property type="evidence" value="ECO:0007669"/>
    <property type="project" value="TreeGrafter"/>
</dbReference>
<dbReference type="GO" id="GO:1990414">
    <property type="term" value="P:replication-born double-strand break repair via sister chromatid exchange"/>
    <property type="evidence" value="ECO:0007669"/>
    <property type="project" value="TreeGrafter"/>
</dbReference>
<dbReference type="Pfam" id="PF13445">
    <property type="entry name" value="zf-RING_UBOX"/>
    <property type="match status" value="1"/>
</dbReference>
<accession>A0A6A6UMI6</accession>
<dbReference type="PANTHER" id="PTHR11085:SF15">
    <property type="entry name" value="NAD-DEPENDENT HISTONE DEACETYLASE HST4"/>
    <property type="match status" value="1"/>
</dbReference>
<dbReference type="InterPro" id="IPR001841">
    <property type="entry name" value="Znf_RING"/>
</dbReference>
<keyword evidence="2" id="KW-0808">Transferase</keyword>
<dbReference type="GO" id="GO:0006282">
    <property type="term" value="P:regulation of DNA repair"/>
    <property type="evidence" value="ECO:0007669"/>
    <property type="project" value="TreeGrafter"/>
</dbReference>
<dbReference type="AlphaFoldDB" id="A0A6A6UMI6"/>
<dbReference type="SUPFAM" id="SSF57850">
    <property type="entry name" value="RING/U-box"/>
    <property type="match status" value="1"/>
</dbReference>
<evidence type="ECO:0000256" key="3">
    <source>
        <dbReference type="ARBA" id="ARBA00022723"/>
    </source>
</evidence>
<evidence type="ECO:0000256" key="8">
    <source>
        <dbReference type="PROSITE-ProRule" id="PRU00236"/>
    </source>
</evidence>
<dbReference type="InterPro" id="IPR026591">
    <property type="entry name" value="Sirtuin_cat_small_dom_sf"/>
</dbReference>
<evidence type="ECO:0000256" key="7">
    <source>
        <dbReference type="PROSITE-ProRule" id="PRU00175"/>
    </source>
</evidence>
<evidence type="ECO:0000256" key="1">
    <source>
        <dbReference type="ARBA" id="ARBA00006924"/>
    </source>
</evidence>
<name>A0A6A6UMI6_9PEZI</name>
<dbReference type="InterPro" id="IPR026590">
    <property type="entry name" value="Ssirtuin_cat_dom"/>
</dbReference>
<dbReference type="SUPFAM" id="SSF52467">
    <property type="entry name" value="DHS-like NAD/FAD-binding domain"/>
    <property type="match status" value="1"/>
</dbReference>
<dbReference type="PROSITE" id="PS00518">
    <property type="entry name" value="ZF_RING_1"/>
    <property type="match status" value="1"/>
</dbReference>
<gene>
    <name evidence="11" type="ORF">BT63DRAFT_139722</name>
</gene>
<keyword evidence="4 7" id="KW-0863">Zinc-finger</keyword>
<feature type="domain" description="RING-type" evidence="9">
    <location>
        <begin position="485"/>
        <end position="533"/>
    </location>
</feature>
<evidence type="ECO:0000313" key="11">
    <source>
        <dbReference type="EMBL" id="KAF2672906.1"/>
    </source>
</evidence>
<dbReference type="SMART" id="SM00184">
    <property type="entry name" value="RING"/>
    <property type="match status" value="2"/>
</dbReference>
<feature type="domain" description="Deacetylase sirtuin-type" evidence="10">
    <location>
        <begin position="83"/>
        <end position="374"/>
    </location>
</feature>
<dbReference type="Gene3D" id="3.30.1600.10">
    <property type="entry name" value="SIR2/SIRT2 'Small Domain"/>
    <property type="match status" value="1"/>
</dbReference>
<dbReference type="InterPro" id="IPR027370">
    <property type="entry name" value="Znf-RING_euk"/>
</dbReference>
<dbReference type="GO" id="GO:0005634">
    <property type="term" value="C:nucleus"/>
    <property type="evidence" value="ECO:0007669"/>
    <property type="project" value="TreeGrafter"/>
</dbReference>
<evidence type="ECO:0000256" key="6">
    <source>
        <dbReference type="ARBA" id="ARBA00023027"/>
    </source>
</evidence>